<dbReference type="EMBL" id="AP018907">
    <property type="protein sequence ID" value="BBF92149.1"/>
    <property type="molecule type" value="Genomic_DNA"/>
</dbReference>
<dbReference type="AlphaFoldDB" id="A0A348FXW6"/>
<dbReference type="Proteomes" id="UP000266934">
    <property type="component" value="Chromosome"/>
</dbReference>
<evidence type="ECO:0000256" key="1">
    <source>
        <dbReference type="SAM" id="MobiDB-lite"/>
    </source>
</evidence>
<gene>
    <name evidence="2" type="ORF">BLTE_08340</name>
</gene>
<accession>A0A348FXW6</accession>
<feature type="region of interest" description="Disordered" evidence="1">
    <location>
        <begin position="49"/>
        <end position="68"/>
    </location>
</feature>
<evidence type="ECO:0000313" key="3">
    <source>
        <dbReference type="Proteomes" id="UP000266934"/>
    </source>
</evidence>
<reference evidence="2 3" key="1">
    <citation type="submission" date="2018-08" db="EMBL/GenBank/DDBJ databases">
        <title>Complete genome sequencing of Blastochloris tepida GI.</title>
        <authorList>
            <person name="Tsukatani Y."/>
            <person name="Mori H."/>
        </authorList>
    </citation>
    <scope>NUCLEOTIDE SEQUENCE [LARGE SCALE GENOMIC DNA]</scope>
    <source>
        <strain evidence="2 3">GI</strain>
    </source>
</reference>
<proteinExistence type="predicted"/>
<dbReference type="KEGG" id="blag:BLTE_08340"/>
<name>A0A348FXW6_9HYPH</name>
<sequence length="105" mass="11764">MAALYASSSDQTDTLNLNRIEVCQQHAADPANPTVREWVNQIRGAGNLGQGGRGLGHQKVPPVRKERASYGTVARSRWALRRRLCPLGYTLADGRSYWRFRVRKG</sequence>
<protein>
    <submittedName>
        <fullName evidence="2">Uncharacterized protein</fullName>
    </submittedName>
</protein>
<evidence type="ECO:0000313" key="2">
    <source>
        <dbReference type="EMBL" id="BBF92149.1"/>
    </source>
</evidence>
<organism evidence="2 3">
    <name type="scientific">Blastochloris tepida</name>
    <dbReference type="NCBI Taxonomy" id="2233851"/>
    <lineage>
        <taxon>Bacteria</taxon>
        <taxon>Pseudomonadati</taxon>
        <taxon>Pseudomonadota</taxon>
        <taxon>Alphaproteobacteria</taxon>
        <taxon>Hyphomicrobiales</taxon>
        <taxon>Blastochloridaceae</taxon>
        <taxon>Blastochloris</taxon>
    </lineage>
</organism>
<keyword evidence="3" id="KW-1185">Reference proteome</keyword>